<sequence length="226" mass="26359">MKNKLIEKWSGKDCEEWAGEIGLSKNTKKILKKFTGSDLISIYNECGGDIEKLHEYFNGEIKPFGELKKFQFQLERIRDNLMTYNENFAKYEKVREEKKKKKKSSGFFITKSTASVLGGGFIDDPYMFTRESILQQTPEEVGNLMSMLWKASLAKNKTSVTQQQIDSVTNDLKQCMIKMEIDGEVFLEMQTAGDWTFCFEKELVRYLDQVELFSFIVYDYLPLKKE</sequence>
<dbReference type="Proteomes" id="UP000816034">
    <property type="component" value="Unassembled WGS sequence"/>
</dbReference>
<dbReference type="RefSeq" id="XP_044553080.1">
    <property type="nucleotide sequence ID" value="XM_044690481.1"/>
</dbReference>
<keyword evidence="3" id="KW-1185">Reference proteome</keyword>
<dbReference type="GeneID" id="68106941"/>
<organism evidence="2 3">
    <name type="scientific">Naegleria lovaniensis</name>
    <name type="common">Amoeba</name>
    <dbReference type="NCBI Taxonomy" id="51637"/>
    <lineage>
        <taxon>Eukaryota</taxon>
        <taxon>Discoba</taxon>
        <taxon>Heterolobosea</taxon>
        <taxon>Tetramitia</taxon>
        <taxon>Eutetramitia</taxon>
        <taxon>Vahlkampfiidae</taxon>
        <taxon>Naegleria</taxon>
    </lineage>
</organism>
<proteinExistence type="predicted"/>
<reference evidence="2 3" key="1">
    <citation type="journal article" date="2018" name="BMC Genomics">
        <title>The genome of Naegleria lovaniensis, the basis for a comparative approach to unravel pathogenicity factors of the human pathogenic amoeba N. fowleri.</title>
        <authorList>
            <person name="Liechti N."/>
            <person name="Schurch N."/>
            <person name="Bruggmann R."/>
            <person name="Wittwer M."/>
        </authorList>
    </citation>
    <scope>NUCLEOTIDE SEQUENCE [LARGE SCALE GENOMIC DNA]</scope>
    <source>
        <strain evidence="2 3">ATCC 30569</strain>
    </source>
</reference>
<dbReference type="AlphaFoldDB" id="A0AA88GZ63"/>
<comment type="caution">
    <text evidence="2">The sequence shown here is derived from an EMBL/GenBank/DDBJ whole genome shotgun (WGS) entry which is preliminary data.</text>
</comment>
<evidence type="ECO:0000313" key="3">
    <source>
        <dbReference type="Proteomes" id="UP000816034"/>
    </source>
</evidence>
<protein>
    <submittedName>
        <fullName evidence="2">Uncharacterized protein</fullName>
    </submittedName>
</protein>
<evidence type="ECO:0000313" key="2">
    <source>
        <dbReference type="EMBL" id="KAG2389088.1"/>
    </source>
</evidence>
<gene>
    <name evidence="2" type="ORF">C9374_014488</name>
</gene>
<feature type="coiled-coil region" evidence="1">
    <location>
        <begin position="67"/>
        <end position="101"/>
    </location>
</feature>
<keyword evidence="1" id="KW-0175">Coiled coil</keyword>
<accession>A0AA88GZ63</accession>
<dbReference type="EMBL" id="PYSW02000008">
    <property type="protein sequence ID" value="KAG2389088.1"/>
    <property type="molecule type" value="Genomic_DNA"/>
</dbReference>
<evidence type="ECO:0000256" key="1">
    <source>
        <dbReference type="SAM" id="Coils"/>
    </source>
</evidence>
<name>A0AA88GZ63_NAELO</name>